<name>A0A7C4S794_9EURY</name>
<proteinExistence type="predicted"/>
<protein>
    <submittedName>
        <fullName evidence="2">HAD-IIA family hydrolase</fullName>
    </submittedName>
</protein>
<dbReference type="GO" id="GO:0005737">
    <property type="term" value="C:cytoplasm"/>
    <property type="evidence" value="ECO:0007669"/>
    <property type="project" value="TreeGrafter"/>
</dbReference>
<dbReference type="NCBIfam" id="TIGR01460">
    <property type="entry name" value="HAD-SF-IIA"/>
    <property type="match status" value="1"/>
</dbReference>
<dbReference type="GO" id="GO:0016791">
    <property type="term" value="F:phosphatase activity"/>
    <property type="evidence" value="ECO:0007669"/>
    <property type="project" value="TreeGrafter"/>
</dbReference>
<evidence type="ECO:0000313" key="3">
    <source>
        <dbReference type="EMBL" id="HHF48680.1"/>
    </source>
</evidence>
<sequence length="267" mass="29890">MKEIKGLLLDVDGVISRGGKPIEKAVEGYKLLKEHGIKTVIVSNNSTRSRRFTLERFRNFELDVTEDEIVVATHATAKFIAEEKPSAKVYTTGEDGLKEELRNEGLKIVEYTEAEYLVVGSNRGINFRIFTEALRLALKREIRYVAVNPDKIFPAEDGPIPGTGLVIGALYWMTGREPDVIVGKPSRIIMEQALERIGLRKEEVAIVGDQIDIDIMAGKNVGIKTILVLSGVTTRETYKEMVEKYGVEPDCVFEDLYEVAQILISEK</sequence>
<evidence type="ECO:0000313" key="2">
    <source>
        <dbReference type="EMBL" id="HGU58972.1"/>
    </source>
</evidence>
<dbReference type="EMBL" id="DRUC01000092">
    <property type="protein sequence ID" value="HHF48680.1"/>
    <property type="molecule type" value="Genomic_DNA"/>
</dbReference>
<evidence type="ECO:0000313" key="1">
    <source>
        <dbReference type="EMBL" id="HGE66769.1"/>
    </source>
</evidence>
<keyword evidence="2" id="KW-0378">Hydrolase</keyword>
<dbReference type="SUPFAM" id="SSF56784">
    <property type="entry name" value="HAD-like"/>
    <property type="match status" value="1"/>
</dbReference>
<accession>A0A7C4S794</accession>
<dbReference type="AlphaFoldDB" id="A0A7C4S794"/>
<dbReference type="Pfam" id="PF13242">
    <property type="entry name" value="Hydrolase_like"/>
    <property type="match status" value="1"/>
</dbReference>
<dbReference type="PANTHER" id="PTHR19288">
    <property type="entry name" value="4-NITROPHENYLPHOSPHATASE-RELATED"/>
    <property type="match status" value="1"/>
</dbReference>
<comment type="caution">
    <text evidence="2">The sequence shown here is derived from an EMBL/GenBank/DDBJ whole genome shotgun (WGS) entry which is preliminary data.</text>
</comment>
<gene>
    <name evidence="3" type="ORF">ENL48_05985</name>
    <name evidence="2" type="ORF">ENT89_01985</name>
    <name evidence="1" type="ORF">ENX77_06615</name>
</gene>
<dbReference type="PANTHER" id="PTHR19288:SF46">
    <property type="entry name" value="HALOACID DEHALOGENASE-LIKE HYDROLASE DOMAIN-CONTAINING PROTEIN 2"/>
    <property type="match status" value="1"/>
</dbReference>
<dbReference type="Gene3D" id="3.40.50.1000">
    <property type="entry name" value="HAD superfamily/HAD-like"/>
    <property type="match status" value="2"/>
</dbReference>
<dbReference type="InterPro" id="IPR023214">
    <property type="entry name" value="HAD_sf"/>
</dbReference>
<dbReference type="PIRSF" id="PIRSF000915">
    <property type="entry name" value="PGP-type_phosphatase"/>
    <property type="match status" value="1"/>
</dbReference>
<dbReference type="EMBL" id="DTAK01000012">
    <property type="protein sequence ID" value="HGU58972.1"/>
    <property type="molecule type" value="Genomic_DNA"/>
</dbReference>
<dbReference type="InterPro" id="IPR036412">
    <property type="entry name" value="HAD-like_sf"/>
</dbReference>
<dbReference type="InterPro" id="IPR006357">
    <property type="entry name" value="HAD-SF_hydro_IIA"/>
</dbReference>
<dbReference type="Pfam" id="PF13344">
    <property type="entry name" value="Hydrolase_6"/>
    <property type="match status" value="1"/>
</dbReference>
<dbReference type="EMBL" id="DTPI01000032">
    <property type="protein sequence ID" value="HGE66769.1"/>
    <property type="molecule type" value="Genomic_DNA"/>
</dbReference>
<reference evidence="2" key="1">
    <citation type="journal article" date="2020" name="mSystems">
        <title>Genome- and Community-Level Interaction Insights into Carbon Utilization and Element Cycling Functions of Hydrothermarchaeota in Hydrothermal Sediment.</title>
        <authorList>
            <person name="Zhou Z."/>
            <person name="Liu Y."/>
            <person name="Xu W."/>
            <person name="Pan J."/>
            <person name="Luo Z.H."/>
            <person name="Li M."/>
        </authorList>
    </citation>
    <scope>NUCLEOTIDE SEQUENCE [LARGE SCALE GENOMIC DNA]</scope>
    <source>
        <strain evidence="3">SpSt-10</strain>
        <strain evidence="2">SpSt-62</strain>
        <strain evidence="1">SpSt-97</strain>
    </source>
</reference>
<organism evidence="2">
    <name type="scientific">Geoglobus ahangari</name>
    <dbReference type="NCBI Taxonomy" id="113653"/>
    <lineage>
        <taxon>Archaea</taxon>
        <taxon>Methanobacteriati</taxon>
        <taxon>Methanobacteriota</taxon>
        <taxon>Archaeoglobi</taxon>
        <taxon>Archaeoglobales</taxon>
        <taxon>Archaeoglobaceae</taxon>
        <taxon>Geoglobus</taxon>
    </lineage>
</organism>